<evidence type="ECO:0000313" key="1">
    <source>
        <dbReference type="EMBL" id="GMH27563.1"/>
    </source>
</evidence>
<dbReference type="Proteomes" id="UP001279734">
    <property type="component" value="Unassembled WGS sequence"/>
</dbReference>
<dbReference type="EMBL" id="BSYO01000033">
    <property type="protein sequence ID" value="GMH27563.1"/>
    <property type="molecule type" value="Genomic_DNA"/>
</dbReference>
<organism evidence="1 2">
    <name type="scientific">Nepenthes gracilis</name>
    <name type="common">Slender pitcher plant</name>
    <dbReference type="NCBI Taxonomy" id="150966"/>
    <lineage>
        <taxon>Eukaryota</taxon>
        <taxon>Viridiplantae</taxon>
        <taxon>Streptophyta</taxon>
        <taxon>Embryophyta</taxon>
        <taxon>Tracheophyta</taxon>
        <taxon>Spermatophyta</taxon>
        <taxon>Magnoliopsida</taxon>
        <taxon>eudicotyledons</taxon>
        <taxon>Gunneridae</taxon>
        <taxon>Pentapetalae</taxon>
        <taxon>Caryophyllales</taxon>
        <taxon>Nepenthaceae</taxon>
        <taxon>Nepenthes</taxon>
    </lineage>
</organism>
<proteinExistence type="predicted"/>
<reference evidence="1" key="1">
    <citation type="submission" date="2023-05" db="EMBL/GenBank/DDBJ databases">
        <title>Nepenthes gracilis genome sequencing.</title>
        <authorList>
            <person name="Fukushima K."/>
        </authorList>
    </citation>
    <scope>NUCLEOTIDE SEQUENCE</scope>
    <source>
        <strain evidence="1">SING2019-196</strain>
    </source>
</reference>
<sequence>MAARRHLSNSSMLGAKILVKFLRGFHAPLAMLGLEMGMALEMGEKGEGEVLDVAGADEAFDRMPKSDLALLVTARMRLSRRSVRKKSLSLVRI</sequence>
<name>A0AAD3TE57_NEPGR</name>
<accession>A0AAD3TE57</accession>
<evidence type="ECO:0000313" key="2">
    <source>
        <dbReference type="Proteomes" id="UP001279734"/>
    </source>
</evidence>
<gene>
    <name evidence="1" type="ORF">Nepgr_029406</name>
</gene>
<dbReference type="AlphaFoldDB" id="A0AAD3TE57"/>
<protein>
    <submittedName>
        <fullName evidence="1">Uncharacterized protein</fullName>
    </submittedName>
</protein>
<keyword evidence="2" id="KW-1185">Reference proteome</keyword>
<comment type="caution">
    <text evidence="1">The sequence shown here is derived from an EMBL/GenBank/DDBJ whole genome shotgun (WGS) entry which is preliminary data.</text>
</comment>